<evidence type="ECO:0000256" key="1">
    <source>
        <dbReference type="ARBA" id="ARBA00004651"/>
    </source>
</evidence>
<dbReference type="HOGENOM" id="CLU_035023_4_0_0"/>
<keyword evidence="11" id="KW-1185">Reference proteome</keyword>
<feature type="domain" description="YidE/YbjL duplication" evidence="9">
    <location>
        <begin position="286"/>
        <end position="454"/>
    </location>
</feature>
<dbReference type="Pfam" id="PF06826">
    <property type="entry name" value="Asp-Al_Ex"/>
    <property type="match status" value="2"/>
</dbReference>
<feature type="transmembrane region" description="Helical" evidence="8">
    <location>
        <begin position="305"/>
        <end position="324"/>
    </location>
</feature>
<evidence type="ECO:0000259" key="9">
    <source>
        <dbReference type="Pfam" id="PF06826"/>
    </source>
</evidence>
<feature type="transmembrane region" description="Helical" evidence="8">
    <location>
        <begin position="374"/>
        <end position="394"/>
    </location>
</feature>
<evidence type="ECO:0000256" key="6">
    <source>
        <dbReference type="ARBA" id="ARBA00022989"/>
    </source>
</evidence>
<dbReference type="InterPro" id="IPR050144">
    <property type="entry name" value="AAE_transporter"/>
</dbReference>
<keyword evidence="6 8" id="KW-1133">Transmembrane helix</keyword>
<dbReference type="eggNOG" id="COG2985">
    <property type="taxonomic scope" value="Bacteria"/>
</dbReference>
<comment type="subcellular location">
    <subcellularLocation>
        <location evidence="1">Cell membrane</location>
        <topology evidence="1">Multi-pass membrane protein</topology>
    </subcellularLocation>
</comment>
<protein>
    <submittedName>
        <fullName evidence="10">YidE/YbjL duplication</fullName>
    </submittedName>
</protein>
<dbReference type="GO" id="GO:0005886">
    <property type="term" value="C:plasma membrane"/>
    <property type="evidence" value="ECO:0007669"/>
    <property type="project" value="UniProtKB-SubCell"/>
</dbReference>
<feature type="transmembrane region" description="Helical" evidence="8">
    <location>
        <begin position="401"/>
        <end position="424"/>
    </location>
</feature>
<feature type="transmembrane region" description="Helical" evidence="8">
    <location>
        <begin position="113"/>
        <end position="131"/>
    </location>
</feature>
<feature type="transmembrane region" description="Helical" evidence="8">
    <location>
        <begin position="222"/>
        <end position="242"/>
    </location>
</feature>
<sequence>MKFDIFKFITNSYTLIFLTLSTGMLLGKVKIGKFKLGISGSLFTGLFLGWGVLKLARRIPEGASDYKRASEIIHHALISHELSHLFLVLFIAAVGLMAAETLASVLRNYGVKFVSLGIIITLAGCAYSYGFSKLNPNAKMYESAGIYTAALTSSPGLATALETTERSAKTLIERYETLDNGAKDKVLGVIDPTGELNHENTQVLTDDQKEVFIKESRVNTGVANAIGFPFGVLVVILTVNLIPKLFRVDLEKEGKNFKRELKEMTEKDLEIETKKVHRVGFDIPAFAFACFFGFIIGGFKIPLGPLGYFSLGTTGGVLIGSLTLGHIGKLGMMTFRMNPKKLEVIKELGLSSYVGAVGLTYGEKVVAALAGDGVYLVFQVVIIAFLCMVTGFLVGKYLLNINWYMLSGAICGGMTSTPGMGAAVDAIGTNDPASGYAATYPFALICMVLFTIILNNIPL</sequence>
<dbReference type="EMBL" id="CP002281">
    <property type="protein sequence ID" value="ADO82077.1"/>
    <property type="molecule type" value="Genomic_DNA"/>
</dbReference>
<accession>E3HAS6</accession>
<gene>
    <name evidence="10" type="ordered locus">Ilyop_0288</name>
</gene>
<keyword evidence="3" id="KW-0813">Transport</keyword>
<dbReference type="NCBIfam" id="TIGR01625">
    <property type="entry name" value="YidE_YbjL_dupl"/>
    <property type="match status" value="1"/>
</dbReference>
<comment type="similarity">
    <text evidence="2">Belongs to the AAE transporter (TC 2.A.81) family.</text>
</comment>
<dbReference type="PANTHER" id="PTHR30445">
    <property type="entry name" value="K(+)_H(+) ANTIPORTER SUBUNIT KHTT"/>
    <property type="match status" value="1"/>
</dbReference>
<keyword evidence="4" id="KW-1003">Cell membrane</keyword>
<dbReference type="KEGG" id="ipo:Ilyop_0288"/>
<dbReference type="RefSeq" id="WP_013386748.1">
    <property type="nucleotide sequence ID" value="NC_014632.1"/>
</dbReference>
<evidence type="ECO:0000256" key="8">
    <source>
        <dbReference type="SAM" id="Phobius"/>
    </source>
</evidence>
<dbReference type="AlphaFoldDB" id="E3HAS6"/>
<feature type="transmembrane region" description="Helical" evidence="8">
    <location>
        <begin position="6"/>
        <end position="27"/>
    </location>
</feature>
<feature type="transmembrane region" description="Helical" evidence="8">
    <location>
        <begin position="85"/>
        <end position="106"/>
    </location>
</feature>
<evidence type="ECO:0000256" key="5">
    <source>
        <dbReference type="ARBA" id="ARBA00022692"/>
    </source>
</evidence>
<dbReference type="OrthoDB" id="9155749at2"/>
<evidence type="ECO:0000256" key="4">
    <source>
        <dbReference type="ARBA" id="ARBA00022475"/>
    </source>
</evidence>
<reference evidence="10 11" key="1">
    <citation type="journal article" date="2010" name="Stand. Genomic Sci.">
        <title>Complete genome sequence of Ilyobacter polytropus type strain (CuHbu1).</title>
        <authorList>
            <person name="Sikorski J."/>
            <person name="Chertkov O."/>
            <person name="Lapidus A."/>
            <person name="Nolan M."/>
            <person name="Lucas S."/>
            <person name="Del Rio T.G."/>
            <person name="Tice H."/>
            <person name="Cheng J.F."/>
            <person name="Tapia R."/>
            <person name="Han C."/>
            <person name="Goodwin L."/>
            <person name="Pitluck S."/>
            <person name="Liolios K."/>
            <person name="Ivanova N."/>
            <person name="Mavromatis K."/>
            <person name="Mikhailova N."/>
            <person name="Pati A."/>
            <person name="Chen A."/>
            <person name="Palaniappan K."/>
            <person name="Land M."/>
            <person name="Hauser L."/>
            <person name="Chang Y.J."/>
            <person name="Jeffries C.D."/>
            <person name="Brambilla E."/>
            <person name="Yasawong M."/>
            <person name="Rohde M."/>
            <person name="Pukall R."/>
            <person name="Spring S."/>
            <person name="Goker M."/>
            <person name="Woyke T."/>
            <person name="Bristow J."/>
            <person name="Eisen J.A."/>
            <person name="Markowitz V."/>
            <person name="Hugenholtz P."/>
            <person name="Kyrpides N.C."/>
            <person name="Klenk H.P."/>
        </authorList>
    </citation>
    <scope>NUCLEOTIDE SEQUENCE [LARGE SCALE GENOMIC DNA]</scope>
    <source>
        <strain evidence="11">ATCC 51220 / DSM 2926 / LMG 16218 / CuHBu1</strain>
    </source>
</reference>
<evidence type="ECO:0000256" key="7">
    <source>
        <dbReference type="ARBA" id="ARBA00023136"/>
    </source>
</evidence>
<evidence type="ECO:0000256" key="2">
    <source>
        <dbReference type="ARBA" id="ARBA00009854"/>
    </source>
</evidence>
<feature type="transmembrane region" description="Helical" evidence="8">
    <location>
        <begin position="436"/>
        <end position="457"/>
    </location>
</feature>
<organism evidence="10 11">
    <name type="scientific">Ilyobacter polytropus (strain ATCC 51220 / DSM 2926 / LMG 16218 / CuHBu1)</name>
    <dbReference type="NCBI Taxonomy" id="572544"/>
    <lineage>
        <taxon>Bacteria</taxon>
        <taxon>Fusobacteriati</taxon>
        <taxon>Fusobacteriota</taxon>
        <taxon>Fusobacteriia</taxon>
        <taxon>Fusobacteriales</taxon>
        <taxon>Fusobacteriaceae</taxon>
        <taxon>Ilyobacter</taxon>
    </lineage>
</organism>
<dbReference type="InterPro" id="IPR006512">
    <property type="entry name" value="YidE_YbjL"/>
</dbReference>
<feature type="transmembrane region" description="Helical" evidence="8">
    <location>
        <begin position="279"/>
        <end position="299"/>
    </location>
</feature>
<keyword evidence="5 8" id="KW-0812">Transmembrane</keyword>
<evidence type="ECO:0000313" key="11">
    <source>
        <dbReference type="Proteomes" id="UP000006875"/>
    </source>
</evidence>
<name>E3HAS6_ILYPC</name>
<keyword evidence="7 8" id="KW-0472">Membrane</keyword>
<dbReference type="PANTHER" id="PTHR30445:SF3">
    <property type="entry name" value="TRANSPORT PROTEIN YIDE-RELATED"/>
    <property type="match status" value="1"/>
</dbReference>
<feature type="transmembrane region" description="Helical" evidence="8">
    <location>
        <begin position="34"/>
        <end position="53"/>
    </location>
</feature>
<dbReference type="Proteomes" id="UP000006875">
    <property type="component" value="Chromosome"/>
</dbReference>
<proteinExistence type="inferred from homology"/>
<evidence type="ECO:0000256" key="3">
    <source>
        <dbReference type="ARBA" id="ARBA00022448"/>
    </source>
</evidence>
<feature type="domain" description="YidE/YbjL duplication" evidence="9">
    <location>
        <begin position="16"/>
        <end position="243"/>
    </location>
</feature>
<evidence type="ECO:0000313" key="10">
    <source>
        <dbReference type="EMBL" id="ADO82077.1"/>
    </source>
</evidence>